<protein>
    <recommendedName>
        <fullName evidence="1">Carbohydrate kinase PfkB domain-containing protein</fullName>
    </recommendedName>
</protein>
<evidence type="ECO:0000259" key="1">
    <source>
        <dbReference type="Pfam" id="PF00294"/>
    </source>
</evidence>
<dbReference type="EMBL" id="MPTD01000012">
    <property type="protein sequence ID" value="OMD49731.1"/>
    <property type="molecule type" value="Genomic_DNA"/>
</dbReference>
<proteinExistence type="predicted"/>
<feature type="domain" description="Carbohydrate kinase PfkB" evidence="1">
    <location>
        <begin position="15"/>
        <end position="74"/>
    </location>
</feature>
<reference evidence="2 3" key="1">
    <citation type="submission" date="2016-10" db="EMBL/GenBank/DDBJ databases">
        <title>Paenibacillus species isolates.</title>
        <authorList>
            <person name="Beno S.M."/>
        </authorList>
    </citation>
    <scope>NUCLEOTIDE SEQUENCE [LARGE SCALE GENOMIC DNA]</scope>
    <source>
        <strain evidence="2 3">FSL R5-0923</strain>
    </source>
</reference>
<gene>
    <name evidence="2" type="ORF">BSK51_18915</name>
</gene>
<sequence>MEPVPHTSTGVSSVIISPNEQEAEMLMKSLGFREKYKEKLIVTNGKDGIIYYKNGENIFIKAPEVQTVDTMGTGSVLKEGCLY</sequence>
<keyword evidence="3" id="KW-1185">Reference proteome</keyword>
<evidence type="ECO:0000313" key="3">
    <source>
        <dbReference type="Proteomes" id="UP000187313"/>
    </source>
</evidence>
<dbReference type="InterPro" id="IPR011611">
    <property type="entry name" value="PfkB_dom"/>
</dbReference>
<dbReference type="SUPFAM" id="SSF53613">
    <property type="entry name" value="Ribokinase-like"/>
    <property type="match status" value="1"/>
</dbReference>
<name>A0ABX3HGP7_9BACL</name>
<accession>A0ABX3HGP7</accession>
<dbReference type="Gene3D" id="3.40.1190.20">
    <property type="match status" value="1"/>
</dbReference>
<comment type="caution">
    <text evidence="2">The sequence shown here is derived from an EMBL/GenBank/DDBJ whole genome shotgun (WGS) entry which is preliminary data.</text>
</comment>
<organism evidence="2 3">
    <name type="scientific">Paenibacillus odorifer</name>
    <dbReference type="NCBI Taxonomy" id="189426"/>
    <lineage>
        <taxon>Bacteria</taxon>
        <taxon>Bacillati</taxon>
        <taxon>Bacillota</taxon>
        <taxon>Bacilli</taxon>
        <taxon>Bacillales</taxon>
        <taxon>Paenibacillaceae</taxon>
        <taxon>Paenibacillus</taxon>
    </lineage>
</organism>
<dbReference type="Pfam" id="PF00294">
    <property type="entry name" value="PfkB"/>
    <property type="match status" value="1"/>
</dbReference>
<dbReference type="InterPro" id="IPR029056">
    <property type="entry name" value="Ribokinase-like"/>
</dbReference>
<evidence type="ECO:0000313" key="2">
    <source>
        <dbReference type="EMBL" id="OMD49731.1"/>
    </source>
</evidence>
<dbReference type="Proteomes" id="UP000187313">
    <property type="component" value="Unassembled WGS sequence"/>
</dbReference>